<organism evidence="2 3">
    <name type="scientific">[Clostridium] citroniae WAL-19142</name>
    <dbReference type="NCBI Taxonomy" id="742734"/>
    <lineage>
        <taxon>Bacteria</taxon>
        <taxon>Bacillati</taxon>
        <taxon>Bacillota</taxon>
        <taxon>Clostridia</taxon>
        <taxon>Lachnospirales</taxon>
        <taxon>Lachnospiraceae</taxon>
        <taxon>Enterocloster</taxon>
    </lineage>
</organism>
<evidence type="ECO:0000313" key="2">
    <source>
        <dbReference type="EMBL" id="KMW17217.1"/>
    </source>
</evidence>
<dbReference type="SUPFAM" id="SSF53067">
    <property type="entry name" value="Actin-like ATPase domain"/>
    <property type="match status" value="1"/>
</dbReference>
<sequence>MESDNMERDNYILGMDIGGTKSAVLLARTGRKKTDGIEFLERCAVPTKGSWQEVLGILALRGGEMVKRHGILPDDCVIGISCGGPLDSGSGVILSPPNLPGWDEVPITEYMEQKLGMPARLKNDADACALAEWRYGAGQGCRHMIFLTFGTGLGAGLILNGRLYQGACGMAGEAGHIRLDQDGPVGYGKAGSFEGFCSGGGIAQLARRMAAEALKEGKNVSYSGKKGLDFITAKDVAEAAECGMEDALQVYGCSGRYFGRGLAVLIDILNPERIVVGSIFARSGKLMREEMEKELRKEALPESLAACTIVPAALGDRIGDYGAVVAALE</sequence>
<dbReference type="InterPro" id="IPR043129">
    <property type="entry name" value="ATPase_NBD"/>
</dbReference>
<name>A0A0J9BW73_9FIRM</name>
<proteinExistence type="inferred from homology"/>
<dbReference type="AlphaFoldDB" id="A0A0J9BW73"/>
<dbReference type="GeneID" id="93162773"/>
<dbReference type="InterPro" id="IPR000600">
    <property type="entry name" value="ROK"/>
</dbReference>
<protein>
    <recommendedName>
        <fullName evidence="4">Glucokinase</fullName>
    </recommendedName>
</protein>
<evidence type="ECO:0000313" key="3">
    <source>
        <dbReference type="Proteomes" id="UP000037392"/>
    </source>
</evidence>
<dbReference type="EMBL" id="ADLK01000028">
    <property type="protein sequence ID" value="KMW17217.1"/>
    <property type="molecule type" value="Genomic_DNA"/>
</dbReference>
<comment type="similarity">
    <text evidence="1">Belongs to the ROK (NagC/XylR) family.</text>
</comment>
<dbReference type="Pfam" id="PF00480">
    <property type="entry name" value="ROK"/>
    <property type="match status" value="1"/>
</dbReference>
<dbReference type="Gene3D" id="3.30.420.40">
    <property type="match status" value="2"/>
</dbReference>
<gene>
    <name evidence="2" type="ORF">HMPREF9470_03870</name>
</gene>
<reference evidence="2 3" key="1">
    <citation type="submission" date="2011-04" db="EMBL/GenBank/DDBJ databases">
        <title>The Genome Sequence of Clostridium citroniae WAL-19142.</title>
        <authorList>
            <consortium name="The Broad Institute Genome Sequencing Platform"/>
            <person name="Earl A."/>
            <person name="Ward D."/>
            <person name="Feldgarden M."/>
            <person name="Gevers D."/>
            <person name="Warren Y.A."/>
            <person name="Tyrrell K.L."/>
            <person name="Citron D.M."/>
            <person name="Goldstein E.J."/>
            <person name="Daigneault M."/>
            <person name="Allen-Vercoe E."/>
            <person name="Young S.K."/>
            <person name="Zeng Q."/>
            <person name="Gargeya S."/>
            <person name="Fitzgerald M."/>
            <person name="Haas B."/>
            <person name="Abouelleil A."/>
            <person name="Alvarado L."/>
            <person name="Arachchi H.M."/>
            <person name="Berlin A."/>
            <person name="Brown A."/>
            <person name="Chapman S.B."/>
            <person name="Chen Z."/>
            <person name="Dunbar C."/>
            <person name="Freedman E."/>
            <person name="Gearin G."/>
            <person name="Gellesch M."/>
            <person name="Goldberg J."/>
            <person name="Griggs A."/>
            <person name="Gujja S."/>
            <person name="Heilman E.R."/>
            <person name="Heiman D."/>
            <person name="Howarth C."/>
            <person name="Larson L."/>
            <person name="Lui A."/>
            <person name="MacDonald P.J."/>
            <person name="Mehta T."/>
            <person name="Montmayeur A."/>
            <person name="Murphy C."/>
            <person name="Neiman D."/>
            <person name="Pearson M."/>
            <person name="Priest M."/>
            <person name="Roberts A."/>
            <person name="Saif S."/>
            <person name="Shea T."/>
            <person name="Shenoy N."/>
            <person name="Sisk P."/>
            <person name="Stolte C."/>
            <person name="Sykes S."/>
            <person name="White J."/>
            <person name="Yandava C."/>
            <person name="Wortman J."/>
            <person name="Nusbaum C."/>
            <person name="Birren B."/>
        </authorList>
    </citation>
    <scope>NUCLEOTIDE SEQUENCE [LARGE SCALE GENOMIC DNA]</scope>
    <source>
        <strain evidence="2 3">WAL-19142</strain>
    </source>
</reference>
<dbReference type="CDD" id="cd23763">
    <property type="entry name" value="ASKHA_ATPase_ROK"/>
    <property type="match status" value="1"/>
</dbReference>
<accession>A0A0J9BW73</accession>
<dbReference type="PANTHER" id="PTHR18964">
    <property type="entry name" value="ROK (REPRESSOR, ORF, KINASE) FAMILY"/>
    <property type="match status" value="1"/>
</dbReference>
<evidence type="ECO:0000256" key="1">
    <source>
        <dbReference type="ARBA" id="ARBA00006479"/>
    </source>
</evidence>
<dbReference type="RefSeq" id="WP_007864327.1">
    <property type="nucleotide sequence ID" value="NZ_KQ235880.1"/>
</dbReference>
<comment type="caution">
    <text evidence="2">The sequence shown here is derived from an EMBL/GenBank/DDBJ whole genome shotgun (WGS) entry which is preliminary data.</text>
</comment>
<dbReference type="Proteomes" id="UP000037392">
    <property type="component" value="Unassembled WGS sequence"/>
</dbReference>
<dbReference type="PANTHER" id="PTHR18964:SF149">
    <property type="entry name" value="BIFUNCTIONAL UDP-N-ACETYLGLUCOSAMINE 2-EPIMERASE_N-ACETYLMANNOSAMINE KINASE"/>
    <property type="match status" value="1"/>
</dbReference>
<evidence type="ECO:0008006" key="4">
    <source>
        <dbReference type="Google" id="ProtNLM"/>
    </source>
</evidence>
<dbReference type="OrthoDB" id="9810372at2"/>
<dbReference type="PATRIC" id="fig|742734.4.peg.4149"/>